<name>A0ABY9J301_9ACTN</name>
<sequence length="66" mass="7412">MSVMWLGPVQNKRHGQGPFYACDPCMRRLEDRVAEFAARRDFPACNPRPGCGARARSRDGPDHPSI</sequence>
<proteinExistence type="predicted"/>
<dbReference type="Proteomes" id="UP001235744">
    <property type="component" value="Chromosome"/>
</dbReference>
<evidence type="ECO:0000313" key="2">
    <source>
        <dbReference type="Proteomes" id="UP001235744"/>
    </source>
</evidence>
<reference evidence="1 2" key="1">
    <citation type="submission" date="2023-03" db="EMBL/GenBank/DDBJ databases">
        <title>Isolation and description of six Streptomyces strains from soil environments, able to metabolize different microbial glucans.</title>
        <authorList>
            <person name="Widen T."/>
            <person name="Larsbrink J."/>
        </authorList>
    </citation>
    <scope>NUCLEOTIDE SEQUENCE [LARGE SCALE GENOMIC DNA]</scope>
    <source>
        <strain evidence="1 2">Alt2</strain>
    </source>
</reference>
<keyword evidence="2" id="KW-1185">Reference proteome</keyword>
<gene>
    <name evidence="1" type="ORF">P8A19_41030</name>
</gene>
<accession>A0ABY9J301</accession>
<dbReference type="EMBL" id="CP120988">
    <property type="protein sequence ID" value="WLQ61965.1"/>
    <property type="molecule type" value="Genomic_DNA"/>
</dbReference>
<evidence type="ECO:0000313" key="1">
    <source>
        <dbReference type="EMBL" id="WLQ61965.1"/>
    </source>
</evidence>
<organism evidence="1 2">
    <name type="scientific">Streptomyces poriferorum</name>
    <dbReference type="NCBI Taxonomy" id="2798799"/>
    <lineage>
        <taxon>Bacteria</taxon>
        <taxon>Bacillati</taxon>
        <taxon>Actinomycetota</taxon>
        <taxon>Actinomycetes</taxon>
        <taxon>Kitasatosporales</taxon>
        <taxon>Streptomycetaceae</taxon>
        <taxon>Streptomyces</taxon>
    </lineage>
</organism>
<protein>
    <submittedName>
        <fullName evidence="1">Uncharacterized protein</fullName>
    </submittedName>
</protein>